<dbReference type="GO" id="GO:0004672">
    <property type="term" value="F:protein kinase activity"/>
    <property type="evidence" value="ECO:0007669"/>
    <property type="project" value="InterPro"/>
</dbReference>
<dbReference type="EMBL" id="JAQJZL010000003">
    <property type="protein sequence ID" value="KAJ6047476.1"/>
    <property type="molecule type" value="Genomic_DNA"/>
</dbReference>
<name>A0AAD6IGD2_PENCN</name>
<reference evidence="3" key="1">
    <citation type="journal article" date="2023" name="IMA Fungus">
        <title>Comparative genomic study of the Penicillium genus elucidates a diverse pangenome and 15 lateral gene transfer events.</title>
        <authorList>
            <person name="Petersen C."/>
            <person name="Sorensen T."/>
            <person name="Nielsen M.R."/>
            <person name="Sondergaard T.E."/>
            <person name="Sorensen J.L."/>
            <person name="Fitzpatrick D.A."/>
            <person name="Frisvad J.C."/>
            <person name="Nielsen K.L."/>
        </authorList>
    </citation>
    <scope>NUCLEOTIDE SEQUENCE</scope>
    <source>
        <strain evidence="3">IBT 15450</strain>
    </source>
</reference>
<dbReference type="Proteomes" id="UP001219568">
    <property type="component" value="Unassembled WGS sequence"/>
</dbReference>
<proteinExistence type="predicted"/>
<feature type="region of interest" description="Disordered" evidence="1">
    <location>
        <begin position="128"/>
        <end position="147"/>
    </location>
</feature>
<dbReference type="GO" id="GO:0005524">
    <property type="term" value="F:ATP binding"/>
    <property type="evidence" value="ECO:0007669"/>
    <property type="project" value="InterPro"/>
</dbReference>
<sequence>MTELSEKGFIDMLGTPEIGNVRRRDGKALGPTLTEYIVRSLHTGRIFLYAAAPKKLHTPLPHRAPEVIFQDHVDYRVDLWSMGRMLFDLFTGQPPFDTFMITHPVLVRQMQEMASDILPARWHNSWDTMKEKDSETPETRRSPRTPGMACRNGWKKYTLTNVTPEYITRLGQAIGKLLYFAPCARASTTEVSHDPWFNE</sequence>
<accession>A0AAD6IGD2</accession>
<evidence type="ECO:0000313" key="4">
    <source>
        <dbReference type="Proteomes" id="UP001219568"/>
    </source>
</evidence>
<dbReference type="SUPFAM" id="SSF56112">
    <property type="entry name" value="Protein kinase-like (PK-like)"/>
    <property type="match status" value="1"/>
</dbReference>
<evidence type="ECO:0000259" key="2">
    <source>
        <dbReference type="PROSITE" id="PS50011"/>
    </source>
</evidence>
<reference evidence="3" key="2">
    <citation type="submission" date="2023-01" db="EMBL/GenBank/DDBJ databases">
        <authorList>
            <person name="Petersen C."/>
        </authorList>
    </citation>
    <scope>NUCLEOTIDE SEQUENCE</scope>
    <source>
        <strain evidence="3">IBT 15450</strain>
    </source>
</reference>
<dbReference type="Gene3D" id="1.10.510.10">
    <property type="entry name" value="Transferase(Phosphotransferase) domain 1"/>
    <property type="match status" value="1"/>
</dbReference>
<keyword evidence="4" id="KW-1185">Reference proteome</keyword>
<dbReference type="InterPro" id="IPR000719">
    <property type="entry name" value="Prot_kinase_dom"/>
</dbReference>
<comment type="caution">
    <text evidence="3">The sequence shown here is derived from an EMBL/GenBank/DDBJ whole genome shotgun (WGS) entry which is preliminary data.</text>
</comment>
<feature type="compositionally biased region" description="Basic and acidic residues" evidence="1">
    <location>
        <begin position="128"/>
        <end position="141"/>
    </location>
</feature>
<dbReference type="AlphaFoldDB" id="A0AAD6IGD2"/>
<dbReference type="PROSITE" id="PS50011">
    <property type="entry name" value="PROTEIN_KINASE_DOM"/>
    <property type="match status" value="1"/>
</dbReference>
<protein>
    <recommendedName>
        <fullName evidence="2">Protein kinase domain-containing protein</fullName>
    </recommendedName>
</protein>
<gene>
    <name evidence="3" type="ORF">N7460_003623</name>
</gene>
<evidence type="ECO:0000256" key="1">
    <source>
        <dbReference type="SAM" id="MobiDB-lite"/>
    </source>
</evidence>
<feature type="domain" description="Protein kinase" evidence="2">
    <location>
        <begin position="1"/>
        <end position="197"/>
    </location>
</feature>
<organism evidence="3 4">
    <name type="scientific">Penicillium canescens</name>
    <dbReference type="NCBI Taxonomy" id="5083"/>
    <lineage>
        <taxon>Eukaryota</taxon>
        <taxon>Fungi</taxon>
        <taxon>Dikarya</taxon>
        <taxon>Ascomycota</taxon>
        <taxon>Pezizomycotina</taxon>
        <taxon>Eurotiomycetes</taxon>
        <taxon>Eurotiomycetidae</taxon>
        <taxon>Eurotiales</taxon>
        <taxon>Aspergillaceae</taxon>
        <taxon>Penicillium</taxon>
    </lineage>
</organism>
<evidence type="ECO:0000313" key="3">
    <source>
        <dbReference type="EMBL" id="KAJ6047476.1"/>
    </source>
</evidence>
<dbReference type="InterPro" id="IPR011009">
    <property type="entry name" value="Kinase-like_dom_sf"/>
</dbReference>
<dbReference type="Pfam" id="PF00069">
    <property type="entry name" value="Pkinase"/>
    <property type="match status" value="1"/>
</dbReference>